<dbReference type="EMBL" id="DPVV01000198">
    <property type="protein sequence ID" value="HCL01930.1"/>
    <property type="molecule type" value="Genomic_DNA"/>
</dbReference>
<dbReference type="Pfam" id="PF16935">
    <property type="entry name" value="Hol_Tox"/>
    <property type="match status" value="1"/>
</dbReference>
<dbReference type="AlphaFoldDB" id="A0A3D2X443"/>
<comment type="caution">
    <text evidence="2">The sequence shown here is derived from an EMBL/GenBank/DDBJ whole genome shotgun (WGS) entry which is preliminary data.</text>
</comment>
<gene>
    <name evidence="2" type="ORF">DHW61_05850</name>
</gene>
<evidence type="ECO:0000313" key="2">
    <source>
        <dbReference type="EMBL" id="HCL01930.1"/>
    </source>
</evidence>
<dbReference type="Proteomes" id="UP000262969">
    <property type="component" value="Unassembled WGS sequence"/>
</dbReference>
<accession>A0A3D2X443</accession>
<dbReference type="InterPro" id="IPR031616">
    <property type="entry name" value="BsrE-like"/>
</dbReference>
<name>A0A3D2X443_9FIRM</name>
<keyword evidence="1" id="KW-0472">Membrane</keyword>
<protein>
    <recommendedName>
        <fullName evidence="4">Holin-like toxin</fullName>
    </recommendedName>
</protein>
<evidence type="ECO:0000313" key="3">
    <source>
        <dbReference type="Proteomes" id="UP000262969"/>
    </source>
</evidence>
<proteinExistence type="predicted"/>
<feature type="transmembrane region" description="Helical" evidence="1">
    <location>
        <begin position="6"/>
        <end position="28"/>
    </location>
</feature>
<evidence type="ECO:0008006" key="4">
    <source>
        <dbReference type="Google" id="ProtNLM"/>
    </source>
</evidence>
<keyword evidence="1" id="KW-0812">Transmembrane</keyword>
<keyword evidence="1" id="KW-1133">Transmembrane helix</keyword>
<organism evidence="2 3">
    <name type="scientific">Lachnoclostridium phytofermentans</name>
    <dbReference type="NCBI Taxonomy" id="66219"/>
    <lineage>
        <taxon>Bacteria</taxon>
        <taxon>Bacillati</taxon>
        <taxon>Bacillota</taxon>
        <taxon>Clostridia</taxon>
        <taxon>Lachnospirales</taxon>
        <taxon>Lachnospiraceae</taxon>
    </lineage>
</organism>
<evidence type="ECO:0000256" key="1">
    <source>
        <dbReference type="SAM" id="Phobius"/>
    </source>
</evidence>
<reference evidence="2 3" key="1">
    <citation type="journal article" date="2018" name="Nat. Biotechnol.">
        <title>A standardized bacterial taxonomy based on genome phylogeny substantially revises the tree of life.</title>
        <authorList>
            <person name="Parks D.H."/>
            <person name="Chuvochina M."/>
            <person name="Waite D.W."/>
            <person name="Rinke C."/>
            <person name="Skarshewski A."/>
            <person name="Chaumeil P.A."/>
            <person name="Hugenholtz P."/>
        </authorList>
    </citation>
    <scope>NUCLEOTIDE SEQUENCE [LARGE SCALE GENOMIC DNA]</scope>
    <source>
        <strain evidence="2">UBA11728</strain>
    </source>
</reference>
<sequence length="34" mass="3807">MTISDALSLMISFGMLIIALLTFIVVLIKMHNKK</sequence>
<feature type="non-terminal residue" evidence="2">
    <location>
        <position position="34"/>
    </location>
</feature>